<evidence type="ECO:0000256" key="4">
    <source>
        <dbReference type="SAM" id="Phobius"/>
    </source>
</evidence>
<dbReference type="InterPro" id="IPR001128">
    <property type="entry name" value="Cyt_P450"/>
</dbReference>
<keyword evidence="6" id="KW-1185">Reference proteome</keyword>
<name>A0ABQ8AE76_BRANA</name>
<dbReference type="Pfam" id="PF00067">
    <property type="entry name" value="p450"/>
    <property type="match status" value="1"/>
</dbReference>
<dbReference type="Proteomes" id="UP000824890">
    <property type="component" value="Unassembled WGS sequence"/>
</dbReference>
<evidence type="ECO:0000313" key="5">
    <source>
        <dbReference type="EMBL" id="KAH0890350.1"/>
    </source>
</evidence>
<keyword evidence="3" id="KW-0408">Iron</keyword>
<evidence type="ECO:0000256" key="3">
    <source>
        <dbReference type="ARBA" id="ARBA00023004"/>
    </source>
</evidence>
<evidence type="ECO:0000313" key="6">
    <source>
        <dbReference type="Proteomes" id="UP000824890"/>
    </source>
</evidence>
<keyword evidence="4" id="KW-1133">Transmembrane helix</keyword>
<proteinExistence type="inferred from homology"/>
<keyword evidence="4" id="KW-0472">Membrane</keyword>
<dbReference type="Gene3D" id="1.10.630.10">
    <property type="entry name" value="Cytochrome P450"/>
    <property type="match status" value="1"/>
</dbReference>
<organism evidence="5 6">
    <name type="scientific">Brassica napus</name>
    <name type="common">Rape</name>
    <dbReference type="NCBI Taxonomy" id="3708"/>
    <lineage>
        <taxon>Eukaryota</taxon>
        <taxon>Viridiplantae</taxon>
        <taxon>Streptophyta</taxon>
        <taxon>Embryophyta</taxon>
        <taxon>Tracheophyta</taxon>
        <taxon>Spermatophyta</taxon>
        <taxon>Magnoliopsida</taxon>
        <taxon>eudicotyledons</taxon>
        <taxon>Gunneridae</taxon>
        <taxon>Pentapetalae</taxon>
        <taxon>rosids</taxon>
        <taxon>malvids</taxon>
        <taxon>Brassicales</taxon>
        <taxon>Brassicaceae</taxon>
        <taxon>Brassiceae</taxon>
        <taxon>Brassica</taxon>
    </lineage>
</organism>
<comment type="similarity">
    <text evidence="1">Belongs to the cytochrome P450 family.</text>
</comment>
<keyword evidence="2" id="KW-0479">Metal-binding</keyword>
<comment type="caution">
    <text evidence="5">The sequence shown here is derived from an EMBL/GenBank/DDBJ whole genome shotgun (WGS) entry which is preliminary data.</text>
</comment>
<keyword evidence="4" id="KW-0812">Transmembrane</keyword>
<evidence type="ECO:0000256" key="2">
    <source>
        <dbReference type="ARBA" id="ARBA00022723"/>
    </source>
</evidence>
<evidence type="ECO:0000256" key="1">
    <source>
        <dbReference type="ARBA" id="ARBA00010617"/>
    </source>
</evidence>
<reference evidence="5 6" key="1">
    <citation type="submission" date="2021-05" db="EMBL/GenBank/DDBJ databases">
        <title>Genome Assembly of Synthetic Allotetraploid Brassica napus Reveals Homoeologous Exchanges between Subgenomes.</title>
        <authorList>
            <person name="Davis J.T."/>
        </authorList>
    </citation>
    <scope>NUCLEOTIDE SEQUENCE [LARGE SCALE GENOMIC DNA]</scope>
    <source>
        <strain evidence="6">cv. Da-Ae</strain>
        <tissue evidence="5">Seedling</tissue>
    </source>
</reference>
<feature type="transmembrane region" description="Helical" evidence="4">
    <location>
        <begin position="82"/>
        <end position="106"/>
    </location>
</feature>
<dbReference type="PANTHER" id="PTHR47955">
    <property type="entry name" value="CYTOCHROME P450 FAMILY 71 PROTEIN"/>
    <property type="match status" value="1"/>
</dbReference>
<dbReference type="InterPro" id="IPR036396">
    <property type="entry name" value="Cyt_P450_sf"/>
</dbReference>
<sequence>MKSFCGRPSPQQQMVVRSFRDVREKRDQPDDRKYPESSSLPLNLIKLLSSLTNDVICRVALGKKYGCETDFKELTERFSRLFWVPLVWVLMSPGLRGLIGSVVWIVSLKRQEMILMSFLEKVFDDHVDGDRDGTDFVDVLLTIQRDKSVGFQLDRLSIKAIISDVFVGATDTSYTLMEWVMTELLRHRECLNKTSRRSPYDLDTGTDQCLGDRERSFDVGLDVEDFRPERH</sequence>
<dbReference type="EMBL" id="JAGKQM010000013">
    <property type="protein sequence ID" value="KAH0890350.1"/>
    <property type="molecule type" value="Genomic_DNA"/>
</dbReference>
<protein>
    <submittedName>
        <fullName evidence="5">Uncharacterized protein</fullName>
    </submittedName>
</protein>
<gene>
    <name evidence="5" type="ORF">HID58_052779</name>
</gene>
<dbReference type="SUPFAM" id="SSF48264">
    <property type="entry name" value="Cytochrome P450"/>
    <property type="match status" value="1"/>
</dbReference>
<accession>A0ABQ8AE76</accession>